<evidence type="ECO:0000313" key="1">
    <source>
        <dbReference type="EMBL" id="ACP37341.1"/>
    </source>
</evidence>
<protein>
    <recommendedName>
        <fullName evidence="3">Thermopsin</fullName>
    </recommendedName>
</protein>
<name>C3MUX8_SACI4</name>
<reference evidence="1 2" key="1">
    <citation type="journal article" date="2009" name="Proc. Natl. Acad. Sci. U.S.A.">
        <title>Biogeography of the Sulfolobus islandicus pan-genome.</title>
        <authorList>
            <person name="Reno M.L."/>
            <person name="Held N.L."/>
            <person name="Fields C.J."/>
            <person name="Burke P.V."/>
            <person name="Whitaker R.J."/>
        </authorList>
    </citation>
    <scope>NUCLEOTIDE SEQUENCE [LARGE SCALE GENOMIC DNA]</scope>
    <source>
        <strain evidence="2">M.14.25 / Kamchatka #1</strain>
    </source>
</reference>
<evidence type="ECO:0008006" key="3">
    <source>
        <dbReference type="Google" id="ProtNLM"/>
    </source>
</evidence>
<dbReference type="AlphaFoldDB" id="C3MUX8"/>
<dbReference type="HOGENOM" id="CLU_904948_0_0_2"/>
<accession>C3MUX8</accession>
<evidence type="ECO:0000313" key="2">
    <source>
        <dbReference type="Proteomes" id="UP000001350"/>
    </source>
</evidence>
<dbReference type="EMBL" id="CP001400">
    <property type="protein sequence ID" value="ACP37341.1"/>
    <property type="molecule type" value="Genomic_DNA"/>
</dbReference>
<dbReference type="RefSeq" id="WP_012710618.1">
    <property type="nucleotide sequence ID" value="NC_012588.1"/>
</dbReference>
<proteinExistence type="predicted"/>
<dbReference type="KEGG" id="sia:M1425_0487"/>
<dbReference type="Proteomes" id="UP000001350">
    <property type="component" value="Chromosome"/>
</dbReference>
<sequence>MRKSLLALLTLSLALLSLLITPTIAGVIIPPSSPIPINQISSSTDSNLLGYVFEFANNGQVQPASYASISVPIPSSIPYYYNPNEYWYDNMYAFWVALSPYTIGNGASTTFLQAGVDLLENQSAKYVLLFVYLVVNNNAHALVSYQYPYSQFAGTTMNIYLYLSNGNIVAQFSDGSFSYTYNTGISFTPYSALVMGEAPPMTQNLNGKNYTVQFYPTPNETFSGISFNIIGSPATAVGYETIKYATNYPIANNYISSNYAWAFAWLSSSPSFSANAYTSSSSAQISGTLQLSYTETPLGLLYIA</sequence>
<gene>
    <name evidence="1" type="ordered locus">M1425_0487</name>
</gene>
<organism evidence="1 2">
    <name type="scientific">Saccharolobus islandicus (strain M.14.25 / Kamchatka #1)</name>
    <name type="common">Sulfolobus islandicus</name>
    <dbReference type="NCBI Taxonomy" id="427317"/>
    <lineage>
        <taxon>Archaea</taxon>
        <taxon>Thermoproteota</taxon>
        <taxon>Thermoprotei</taxon>
        <taxon>Sulfolobales</taxon>
        <taxon>Sulfolobaceae</taxon>
        <taxon>Saccharolobus</taxon>
    </lineage>
</organism>
<dbReference type="GeneID" id="84052221"/>